<reference evidence="1" key="1">
    <citation type="journal article" date="2013" name="Genome Biol.">
        <title>Draft genome of the mountain pine beetle, Dendroctonus ponderosae Hopkins, a major forest pest.</title>
        <authorList>
            <person name="Keeling C.I."/>
            <person name="Yuen M.M."/>
            <person name="Liao N.Y."/>
            <person name="Docking T.R."/>
            <person name="Chan S.K."/>
            <person name="Taylor G.A."/>
            <person name="Palmquist D.L."/>
            <person name="Jackman S.D."/>
            <person name="Nguyen A."/>
            <person name="Li M."/>
            <person name="Henderson H."/>
            <person name="Janes J.K."/>
            <person name="Zhao Y."/>
            <person name="Pandoh P."/>
            <person name="Moore R."/>
            <person name="Sperling F.A."/>
            <person name="Huber D.P."/>
            <person name="Birol I."/>
            <person name="Jones S.J."/>
            <person name="Bohlmann J."/>
        </authorList>
    </citation>
    <scope>NUCLEOTIDE SEQUENCE</scope>
</reference>
<dbReference type="HOGENOM" id="CLU_1798419_0_0_1"/>
<gene>
    <name evidence="1" type="ORF">YQE_02535</name>
</gene>
<organism evidence="1">
    <name type="scientific">Dendroctonus ponderosae</name>
    <name type="common">Mountain pine beetle</name>
    <dbReference type="NCBI Taxonomy" id="77166"/>
    <lineage>
        <taxon>Eukaryota</taxon>
        <taxon>Metazoa</taxon>
        <taxon>Ecdysozoa</taxon>
        <taxon>Arthropoda</taxon>
        <taxon>Hexapoda</taxon>
        <taxon>Insecta</taxon>
        <taxon>Pterygota</taxon>
        <taxon>Neoptera</taxon>
        <taxon>Endopterygota</taxon>
        <taxon>Coleoptera</taxon>
        <taxon>Polyphaga</taxon>
        <taxon>Cucujiformia</taxon>
        <taxon>Curculionidae</taxon>
        <taxon>Scolytinae</taxon>
        <taxon>Dendroctonus</taxon>
    </lineage>
</organism>
<dbReference type="EMBL" id="KB740201">
    <property type="protein sequence ID" value="ENN81053.1"/>
    <property type="molecule type" value="Genomic_DNA"/>
</dbReference>
<evidence type="ECO:0000313" key="1">
    <source>
        <dbReference type="EMBL" id="ENN81053.1"/>
    </source>
</evidence>
<dbReference type="AlphaFoldDB" id="N6TSP3"/>
<name>N6TSP3_DENPD</name>
<accession>N6TSP3</accession>
<proteinExistence type="predicted"/>
<sequence length="144" mass="16084">MIVLCLAVVVLGYTDADDVYQRSKRGFRDIKTISVPKPYPVYIPKPYPVIKQVPIKVQVPVKITVPKPYPVHIPKPTVQVPVKVPIHVPYAVKVPYAVAKPYPIEIENLKVAKESYPVVTENKVPYPVIIDSGHHGYGGDVHGW</sequence>
<feature type="non-terminal residue" evidence="1">
    <location>
        <position position="1"/>
    </location>
</feature>
<protein>
    <submittedName>
        <fullName evidence="1">Uncharacterized protein</fullName>
    </submittedName>
</protein>